<evidence type="ECO:0000313" key="4">
    <source>
        <dbReference type="EMBL" id="QPH39645.1"/>
    </source>
</evidence>
<dbReference type="InterPro" id="IPR028344">
    <property type="entry name" value="ParE1/4"/>
</dbReference>
<dbReference type="PIRSF" id="PIRSF029218">
    <property type="entry name" value="ParE"/>
    <property type="match status" value="1"/>
</dbReference>
<name>A0A7S9KZE6_9SPHI</name>
<comment type="similarity">
    <text evidence="1 3">Belongs to the RelE toxin family.</text>
</comment>
<dbReference type="RefSeq" id="WP_196099111.1">
    <property type="nucleotide sequence ID" value="NZ_CP064939.1"/>
</dbReference>
<protein>
    <recommendedName>
        <fullName evidence="3">Toxin</fullName>
    </recommendedName>
</protein>
<dbReference type="SUPFAM" id="SSF143011">
    <property type="entry name" value="RelE-like"/>
    <property type="match status" value="1"/>
</dbReference>
<dbReference type="InterPro" id="IPR035093">
    <property type="entry name" value="RelE/ParE_toxin_dom_sf"/>
</dbReference>
<evidence type="ECO:0000256" key="1">
    <source>
        <dbReference type="ARBA" id="ARBA00006226"/>
    </source>
</evidence>
<dbReference type="PANTHER" id="PTHR33755">
    <property type="entry name" value="TOXIN PARE1-RELATED"/>
    <property type="match status" value="1"/>
</dbReference>
<keyword evidence="5" id="KW-1185">Reference proteome</keyword>
<dbReference type="Gene3D" id="3.30.2310.20">
    <property type="entry name" value="RelE-like"/>
    <property type="match status" value="1"/>
</dbReference>
<dbReference type="AlphaFoldDB" id="A0A7S9KZE6"/>
<accession>A0A7S9KZE6</accession>
<evidence type="ECO:0000256" key="3">
    <source>
        <dbReference type="PIRNR" id="PIRNR029218"/>
    </source>
</evidence>
<dbReference type="PANTHER" id="PTHR33755:SF9">
    <property type="entry name" value="TOXIN PARE1"/>
    <property type="match status" value="1"/>
</dbReference>
<dbReference type="KEGG" id="pex:IZT61_21840"/>
<gene>
    <name evidence="4" type="ORF">IZT61_21840</name>
</gene>
<dbReference type="Pfam" id="PF05016">
    <property type="entry name" value="ParE_toxin"/>
    <property type="match status" value="1"/>
</dbReference>
<dbReference type="InterPro" id="IPR051803">
    <property type="entry name" value="TA_system_RelE-like_toxin"/>
</dbReference>
<sequence length="99" mass="11842">MRYKISDEAQNDIENIWLYTFETWSAGQADKYYNLLLDEIEYLAENPEAGKKYDHVRKGYLRSNIQSHIIFYKINQEENAIEIIRILHQRMDIDAGLNE</sequence>
<proteinExistence type="inferred from homology"/>
<dbReference type="EMBL" id="CP064939">
    <property type="protein sequence ID" value="QPH39645.1"/>
    <property type="molecule type" value="Genomic_DNA"/>
</dbReference>
<evidence type="ECO:0000256" key="2">
    <source>
        <dbReference type="ARBA" id="ARBA00022649"/>
    </source>
</evidence>
<organism evidence="4 5">
    <name type="scientific">Pedobacter endophyticus</name>
    <dbReference type="NCBI Taxonomy" id="2789740"/>
    <lineage>
        <taxon>Bacteria</taxon>
        <taxon>Pseudomonadati</taxon>
        <taxon>Bacteroidota</taxon>
        <taxon>Sphingobacteriia</taxon>
        <taxon>Sphingobacteriales</taxon>
        <taxon>Sphingobacteriaceae</taxon>
        <taxon>Pedobacter</taxon>
    </lineage>
</organism>
<keyword evidence="2" id="KW-1277">Toxin-antitoxin system</keyword>
<dbReference type="InterPro" id="IPR007712">
    <property type="entry name" value="RelE/ParE_toxin"/>
</dbReference>
<reference evidence="4 5" key="1">
    <citation type="submission" date="2020-11" db="EMBL/GenBank/DDBJ databases">
        <title>Pedobacter endophytica, an endophytic bacteria isolated form Carex pumila.</title>
        <authorList>
            <person name="Peng Y."/>
            <person name="Jiang L."/>
            <person name="Lee J."/>
        </authorList>
    </citation>
    <scope>NUCLEOTIDE SEQUENCE [LARGE SCALE GENOMIC DNA]</scope>
    <source>
        <strain evidence="4 5">JBR3-12</strain>
    </source>
</reference>
<evidence type="ECO:0000313" key="5">
    <source>
        <dbReference type="Proteomes" id="UP000594759"/>
    </source>
</evidence>
<dbReference type="Proteomes" id="UP000594759">
    <property type="component" value="Chromosome"/>
</dbReference>